<dbReference type="PANTHER" id="PTHR10509:SF14">
    <property type="entry name" value="CAFFEOYL-COA O-METHYLTRANSFERASE 3-RELATED"/>
    <property type="match status" value="1"/>
</dbReference>
<dbReference type="InterPro" id="IPR002935">
    <property type="entry name" value="SAM_O-MeTrfase"/>
</dbReference>
<protein>
    <submittedName>
        <fullName evidence="4">O-methyltransferase</fullName>
    </submittedName>
</protein>
<evidence type="ECO:0000313" key="5">
    <source>
        <dbReference type="Proteomes" id="UP000184612"/>
    </source>
</evidence>
<reference evidence="4 5" key="1">
    <citation type="submission" date="2016-12" db="EMBL/GenBank/DDBJ databases">
        <authorList>
            <person name="Song W.-J."/>
            <person name="Kurnit D.M."/>
        </authorList>
    </citation>
    <scope>NUCLEOTIDE SEQUENCE [LARGE SCALE GENOMIC DNA]</scope>
    <source>
        <strain evidence="4 5">DSM 12503</strain>
    </source>
</reference>
<dbReference type="GO" id="GO:0032259">
    <property type="term" value="P:methylation"/>
    <property type="evidence" value="ECO:0007669"/>
    <property type="project" value="UniProtKB-KW"/>
</dbReference>
<keyword evidence="3" id="KW-0949">S-adenosyl-L-methionine</keyword>
<dbReference type="RefSeq" id="WP_175561971.1">
    <property type="nucleotide sequence ID" value="NZ_FRFD01000003.1"/>
</dbReference>
<dbReference type="PROSITE" id="PS51682">
    <property type="entry name" value="SAM_OMT_I"/>
    <property type="match status" value="1"/>
</dbReference>
<proteinExistence type="predicted"/>
<dbReference type="InterPro" id="IPR029063">
    <property type="entry name" value="SAM-dependent_MTases_sf"/>
</dbReference>
<gene>
    <name evidence="4" type="ORF">SAMN02745217_00612</name>
</gene>
<organism evidence="4 5">
    <name type="scientific">Anaerocolumna xylanovorans DSM 12503</name>
    <dbReference type="NCBI Taxonomy" id="1121345"/>
    <lineage>
        <taxon>Bacteria</taxon>
        <taxon>Bacillati</taxon>
        <taxon>Bacillota</taxon>
        <taxon>Clostridia</taxon>
        <taxon>Lachnospirales</taxon>
        <taxon>Lachnospiraceae</taxon>
        <taxon>Anaerocolumna</taxon>
    </lineage>
</organism>
<keyword evidence="1 4" id="KW-0489">Methyltransferase</keyword>
<dbReference type="Pfam" id="PF01596">
    <property type="entry name" value="Methyltransf_3"/>
    <property type="match status" value="1"/>
</dbReference>
<evidence type="ECO:0000256" key="3">
    <source>
        <dbReference type="ARBA" id="ARBA00022691"/>
    </source>
</evidence>
<evidence type="ECO:0000256" key="2">
    <source>
        <dbReference type="ARBA" id="ARBA00022679"/>
    </source>
</evidence>
<dbReference type="EMBL" id="FRFD01000003">
    <property type="protein sequence ID" value="SHO44476.1"/>
    <property type="molecule type" value="Genomic_DNA"/>
</dbReference>
<dbReference type="Gene3D" id="3.40.50.150">
    <property type="entry name" value="Vaccinia Virus protein VP39"/>
    <property type="match status" value="1"/>
</dbReference>
<dbReference type="Proteomes" id="UP000184612">
    <property type="component" value="Unassembled WGS sequence"/>
</dbReference>
<dbReference type="CDD" id="cd02440">
    <property type="entry name" value="AdoMet_MTases"/>
    <property type="match status" value="1"/>
</dbReference>
<keyword evidence="2 4" id="KW-0808">Transferase</keyword>
<dbReference type="GO" id="GO:0008171">
    <property type="term" value="F:O-methyltransferase activity"/>
    <property type="evidence" value="ECO:0007669"/>
    <property type="project" value="InterPro"/>
</dbReference>
<evidence type="ECO:0000256" key="1">
    <source>
        <dbReference type="ARBA" id="ARBA00022603"/>
    </source>
</evidence>
<keyword evidence="5" id="KW-1185">Reference proteome</keyword>
<dbReference type="PANTHER" id="PTHR10509">
    <property type="entry name" value="O-METHYLTRANSFERASE-RELATED"/>
    <property type="match status" value="1"/>
</dbReference>
<accession>A0A1M7XZA5</accession>
<dbReference type="AlphaFoldDB" id="A0A1M7XZA5"/>
<dbReference type="GO" id="GO:0008757">
    <property type="term" value="F:S-adenosylmethionine-dependent methyltransferase activity"/>
    <property type="evidence" value="ECO:0007669"/>
    <property type="project" value="TreeGrafter"/>
</dbReference>
<dbReference type="InterPro" id="IPR050362">
    <property type="entry name" value="Cation-dep_OMT"/>
</dbReference>
<dbReference type="STRING" id="1121345.SAMN02745217_00612"/>
<sequence>MKKRSLNLTDELYQYMLDVSVREPELALELRTETAKMLAAALQSPPEESQFIVLILKLMNAKRIIEIGTFTGYTTLLMAMNMPSDGKIIACDVDDKWTNLGRKYWKRAEVEDRIDLRIAPAEETLRELIQTGHNNMFDFIFIDADKESYVKYYELATKLIRIGGIIAVDNVFWNGSVINELNHGSDVEAIREVNEMIYRDQRYSISMVPIGDGLTLAYRNK</sequence>
<dbReference type="SUPFAM" id="SSF53335">
    <property type="entry name" value="S-adenosyl-L-methionine-dependent methyltransferases"/>
    <property type="match status" value="1"/>
</dbReference>
<evidence type="ECO:0000313" key="4">
    <source>
        <dbReference type="EMBL" id="SHO44476.1"/>
    </source>
</evidence>
<name>A0A1M7XZA5_9FIRM</name>